<dbReference type="EMBL" id="CP044081">
    <property type="protein sequence ID" value="QEU09055.1"/>
    <property type="molecule type" value="Genomic_DNA"/>
</dbReference>
<evidence type="ECO:0000313" key="1">
    <source>
        <dbReference type="EMBL" id="QEU09055.1"/>
    </source>
</evidence>
<accession>A0A5P2QT13</accession>
<name>A0A5P2QT13_9RHOB</name>
<reference evidence="1 2" key="1">
    <citation type="submission" date="2019-09" db="EMBL/GenBank/DDBJ databases">
        <title>FDA dAtabase for Regulatory Grade micrObial Sequences (FDA-ARGOS): Supporting development and validation of Infectious Disease Dx tests.</title>
        <authorList>
            <person name="Sciortino C."/>
            <person name="Tallon L."/>
            <person name="Sadzewicz L."/>
            <person name="Vavikolanu K."/>
            <person name="Mehta A."/>
            <person name="Aluvathingal J."/>
            <person name="Nadendla S."/>
            <person name="Nandy P."/>
            <person name="Geyer C."/>
            <person name="Yan Y."/>
            <person name="Sichtig H."/>
        </authorList>
    </citation>
    <scope>NUCLEOTIDE SEQUENCE [LARGE SCALE GENOMIC DNA]</scope>
    <source>
        <strain evidence="1 2">FDAARGOS_643</strain>
    </source>
</reference>
<dbReference type="Proteomes" id="UP000324507">
    <property type="component" value="Chromosome"/>
</dbReference>
<sequence length="71" mass="7988">MKATRDEQTFTMAGVQWSGTYPLEDLPRWLAFYRRMRNVHPSGAPYYDAAVTALEGIMDQPDRRPTGAAGP</sequence>
<proteinExistence type="predicted"/>
<evidence type="ECO:0000313" key="2">
    <source>
        <dbReference type="Proteomes" id="UP000324507"/>
    </source>
</evidence>
<dbReference type="AlphaFoldDB" id="A0A5P2QT13"/>
<protein>
    <submittedName>
        <fullName evidence="1">Uncharacterized protein</fullName>
    </submittedName>
</protein>
<gene>
    <name evidence="1" type="ORF">FOB51_14195</name>
</gene>
<organism evidence="1 2">
    <name type="scientific">Paracoccus yeei</name>
    <dbReference type="NCBI Taxonomy" id="147645"/>
    <lineage>
        <taxon>Bacteria</taxon>
        <taxon>Pseudomonadati</taxon>
        <taxon>Pseudomonadota</taxon>
        <taxon>Alphaproteobacteria</taxon>
        <taxon>Rhodobacterales</taxon>
        <taxon>Paracoccaceae</taxon>
        <taxon>Paracoccus</taxon>
    </lineage>
</organism>